<dbReference type="GO" id="GO:0005524">
    <property type="term" value="F:ATP binding"/>
    <property type="evidence" value="ECO:0007669"/>
    <property type="project" value="InterPro"/>
</dbReference>
<dbReference type="Proteomes" id="UP000315534">
    <property type="component" value="Unassembled WGS sequence"/>
</dbReference>
<evidence type="ECO:0000313" key="1">
    <source>
        <dbReference type="EMBL" id="TET83590.1"/>
    </source>
</evidence>
<dbReference type="SUPFAM" id="SSF53623">
    <property type="entry name" value="MurD-like peptide ligases, catalytic domain"/>
    <property type="match status" value="1"/>
</dbReference>
<comment type="caution">
    <text evidence="1">The sequence shown here is derived from an EMBL/GenBank/DDBJ whole genome shotgun (WGS) entry which is preliminary data.</text>
</comment>
<sequence length="76" mass="8571">MKYENCLEELYSLVDYERLVDYPREFDLTRYRGFLENVGSPHKGLKNPIIITGTKGKGSTAEILSSCLRASGRNVG</sequence>
<dbReference type="AlphaFoldDB" id="A0A523XW74"/>
<feature type="non-terminal residue" evidence="1">
    <location>
        <position position="76"/>
    </location>
</feature>
<protein>
    <submittedName>
        <fullName evidence="1">Bifunctional folylpolyglutamate synthase/dihydrofolate synthase</fullName>
    </submittedName>
</protein>
<gene>
    <name evidence="1" type="ORF">E3J38_00205</name>
</gene>
<accession>A0A523XW74</accession>
<proteinExistence type="predicted"/>
<dbReference type="EMBL" id="SOIP01000009">
    <property type="protein sequence ID" value="TET83590.1"/>
    <property type="molecule type" value="Genomic_DNA"/>
</dbReference>
<name>A0A523XW74_UNCT6</name>
<dbReference type="Gene3D" id="3.40.1190.10">
    <property type="entry name" value="Mur-like, catalytic domain"/>
    <property type="match status" value="1"/>
</dbReference>
<dbReference type="InterPro" id="IPR036565">
    <property type="entry name" value="Mur-like_cat_sf"/>
</dbReference>
<reference evidence="1 2" key="1">
    <citation type="submission" date="2019-03" db="EMBL/GenBank/DDBJ databases">
        <title>Metabolic potential of uncultured bacteria and archaea associated with petroleum seepage in deep-sea sediments.</title>
        <authorList>
            <person name="Dong X."/>
            <person name="Hubert C."/>
        </authorList>
    </citation>
    <scope>NUCLEOTIDE SEQUENCE [LARGE SCALE GENOMIC DNA]</scope>
    <source>
        <strain evidence="1">E29_bin36</strain>
    </source>
</reference>
<organism evidence="1 2">
    <name type="scientific">candidate division TA06 bacterium</name>
    <dbReference type="NCBI Taxonomy" id="2250710"/>
    <lineage>
        <taxon>Bacteria</taxon>
        <taxon>Bacteria division TA06</taxon>
    </lineage>
</organism>
<evidence type="ECO:0000313" key="2">
    <source>
        <dbReference type="Proteomes" id="UP000315534"/>
    </source>
</evidence>